<evidence type="ECO:0000256" key="1">
    <source>
        <dbReference type="SAM" id="MobiDB-lite"/>
    </source>
</evidence>
<keyword evidence="4" id="KW-1185">Reference proteome</keyword>
<name>A0A3N4GS85_9ACTN</name>
<dbReference type="Pfam" id="PF00795">
    <property type="entry name" value="CN_hydrolase"/>
    <property type="match status" value="1"/>
</dbReference>
<dbReference type="PROSITE" id="PS50263">
    <property type="entry name" value="CN_HYDROLASE"/>
    <property type="match status" value="1"/>
</dbReference>
<dbReference type="Gene3D" id="3.60.110.10">
    <property type="entry name" value="Carbon-nitrogen hydrolase"/>
    <property type="match status" value="1"/>
</dbReference>
<dbReference type="GO" id="GO:0016787">
    <property type="term" value="F:hydrolase activity"/>
    <property type="evidence" value="ECO:0007669"/>
    <property type="project" value="UniProtKB-KW"/>
</dbReference>
<gene>
    <name evidence="3" type="ORF">EF294_08735</name>
</gene>
<sequence length="266" mass="27768">MAVDGSVLRVAVAQPGDGSSSLRDSARRHAGLIRRTGADLIVFPELSLTGYHLDARDVAVDATELGVIAAACHESGCTALIGAPISENGQRYIAFLRIDATTTSVVYRKCFLGADERPHFAAGPGPCAIAVQGWQVGLGICRDTGVAAHVADTAAIGIDLYACGVVHHRWELDEQRRRAARIAEACRSPVAMASAAGRTGGGYDLPAAHSAIVTSAGKVAADAGTAVDAVVACDLRLRRALGPAIMGEPYPPRPTQRPGHRRRHTP</sequence>
<dbReference type="AlphaFoldDB" id="A0A3N4GS85"/>
<keyword evidence="3" id="KW-0378">Hydrolase</keyword>
<evidence type="ECO:0000313" key="3">
    <source>
        <dbReference type="EMBL" id="RPA63556.1"/>
    </source>
</evidence>
<comment type="caution">
    <text evidence="3">The sequence shown here is derived from an EMBL/GenBank/DDBJ whole genome shotgun (WGS) entry which is preliminary data.</text>
</comment>
<dbReference type="InterPro" id="IPR003010">
    <property type="entry name" value="C-N_Hydrolase"/>
</dbReference>
<feature type="region of interest" description="Disordered" evidence="1">
    <location>
        <begin position="244"/>
        <end position="266"/>
    </location>
</feature>
<dbReference type="RefSeq" id="WP_123928215.1">
    <property type="nucleotide sequence ID" value="NZ_JBPSDP010000001.1"/>
</dbReference>
<evidence type="ECO:0000313" key="4">
    <source>
        <dbReference type="Proteomes" id="UP000267536"/>
    </source>
</evidence>
<evidence type="ECO:0000259" key="2">
    <source>
        <dbReference type="PROSITE" id="PS50263"/>
    </source>
</evidence>
<proteinExistence type="predicted"/>
<dbReference type="Proteomes" id="UP000267536">
    <property type="component" value="Unassembled WGS sequence"/>
</dbReference>
<dbReference type="InterPro" id="IPR036526">
    <property type="entry name" value="C-N_Hydrolase_sf"/>
</dbReference>
<reference evidence="3 4" key="1">
    <citation type="submission" date="2018-11" db="EMBL/GenBank/DDBJ databases">
        <title>Draft genome sequence of Gordonia sp. RS15-1S isolated from rice stems.</title>
        <authorList>
            <person name="Muangham S."/>
        </authorList>
    </citation>
    <scope>NUCLEOTIDE SEQUENCE [LARGE SCALE GENOMIC DNA]</scope>
    <source>
        <strain evidence="3 4">RS15-1S</strain>
    </source>
</reference>
<protein>
    <submittedName>
        <fullName evidence="3">Carbon-nitrogen hydrolase family protein</fullName>
    </submittedName>
</protein>
<dbReference type="SUPFAM" id="SSF56317">
    <property type="entry name" value="Carbon-nitrogen hydrolase"/>
    <property type="match status" value="1"/>
</dbReference>
<organism evidence="3 4">
    <name type="scientific">Gordonia oryzae</name>
    <dbReference type="NCBI Taxonomy" id="2487349"/>
    <lineage>
        <taxon>Bacteria</taxon>
        <taxon>Bacillati</taxon>
        <taxon>Actinomycetota</taxon>
        <taxon>Actinomycetes</taxon>
        <taxon>Mycobacteriales</taxon>
        <taxon>Gordoniaceae</taxon>
        <taxon>Gordonia</taxon>
    </lineage>
</organism>
<accession>A0A3N4GS85</accession>
<feature type="domain" description="CN hydrolase" evidence="2">
    <location>
        <begin position="8"/>
        <end position="237"/>
    </location>
</feature>
<dbReference type="CDD" id="cd07197">
    <property type="entry name" value="nitrilase"/>
    <property type="match status" value="1"/>
</dbReference>
<dbReference type="OrthoDB" id="4532287at2"/>
<dbReference type="EMBL" id="RKMH01000005">
    <property type="protein sequence ID" value="RPA63556.1"/>
    <property type="molecule type" value="Genomic_DNA"/>
</dbReference>